<name>A0A4R7TA76_9ACTN</name>
<dbReference type="EMBL" id="SOCE01000001">
    <property type="protein sequence ID" value="TDU88922.1"/>
    <property type="molecule type" value="Genomic_DNA"/>
</dbReference>
<reference evidence="2 3" key="1">
    <citation type="submission" date="2019-03" db="EMBL/GenBank/DDBJ databases">
        <title>Genomic Encyclopedia of Type Strains, Phase III (KMG-III): the genomes of soil and plant-associated and newly described type strains.</title>
        <authorList>
            <person name="Whitman W."/>
        </authorList>
    </citation>
    <scope>NUCLEOTIDE SEQUENCE [LARGE SCALE GENOMIC DNA]</scope>
    <source>
        <strain evidence="2 3">VKM Ac-2575</strain>
    </source>
</reference>
<sequence>MSHALQCHVTLLSMRELESRLPRTFATRSARALGVHPRDLYRWRDSGQIVELSRGVFRRTDAPAATFPDLLAVAHRVPGGIVCCLSAAATQDLTDELPASVQIAVPRSSRAPQIDYPPTSAFRFDPGTFELGLSRLEAAPDEWVRVYEPARTVVDLMRLRNRWGDAVAYSALQRYLRLPTARPAVLLDYAEKLGVYGPLRAALDVASAG</sequence>
<dbReference type="Pfam" id="PF13338">
    <property type="entry name" value="AbiEi_4"/>
    <property type="match status" value="1"/>
</dbReference>
<organism evidence="2 3">
    <name type="scientific">Kribbella voronezhensis</name>
    <dbReference type="NCBI Taxonomy" id="2512212"/>
    <lineage>
        <taxon>Bacteria</taxon>
        <taxon>Bacillati</taxon>
        <taxon>Actinomycetota</taxon>
        <taxon>Actinomycetes</taxon>
        <taxon>Propionibacteriales</taxon>
        <taxon>Kribbellaceae</taxon>
        <taxon>Kribbella</taxon>
    </lineage>
</organism>
<evidence type="ECO:0000259" key="1">
    <source>
        <dbReference type="Pfam" id="PF13338"/>
    </source>
</evidence>
<comment type="caution">
    <text evidence="2">The sequence shown here is derived from an EMBL/GenBank/DDBJ whole genome shotgun (WGS) entry which is preliminary data.</text>
</comment>
<dbReference type="AlphaFoldDB" id="A0A4R7TA76"/>
<proteinExistence type="predicted"/>
<dbReference type="InterPro" id="IPR025159">
    <property type="entry name" value="AbiEi_N"/>
</dbReference>
<protein>
    <submittedName>
        <fullName evidence="2">Putative AbiEi antitoxin of type IV toxin-antitoxin system</fullName>
    </submittedName>
</protein>
<accession>A0A4R7TA76</accession>
<keyword evidence="3" id="KW-1185">Reference proteome</keyword>
<evidence type="ECO:0000313" key="2">
    <source>
        <dbReference type="EMBL" id="TDU88922.1"/>
    </source>
</evidence>
<evidence type="ECO:0000313" key="3">
    <source>
        <dbReference type="Proteomes" id="UP000295151"/>
    </source>
</evidence>
<dbReference type="Proteomes" id="UP000295151">
    <property type="component" value="Unassembled WGS sequence"/>
</dbReference>
<feature type="domain" description="AbiEi antitoxin N-terminal" evidence="1">
    <location>
        <begin position="14"/>
        <end position="59"/>
    </location>
</feature>
<gene>
    <name evidence="2" type="ORF">EV138_2475</name>
</gene>